<comment type="caution">
    <text evidence="2">The sequence shown here is derived from an EMBL/GenBank/DDBJ whole genome shotgun (WGS) entry which is preliminary data.</text>
</comment>
<dbReference type="EMBL" id="CAJFCJ010000018">
    <property type="protein sequence ID" value="CAD5122687.1"/>
    <property type="molecule type" value="Genomic_DNA"/>
</dbReference>
<evidence type="ECO:0000313" key="3">
    <source>
        <dbReference type="Proteomes" id="UP000549394"/>
    </source>
</evidence>
<gene>
    <name evidence="2" type="ORF">DGYR_LOCUS10464</name>
</gene>
<evidence type="ECO:0000313" key="2">
    <source>
        <dbReference type="EMBL" id="CAD5122687.1"/>
    </source>
</evidence>
<feature type="region of interest" description="Disordered" evidence="1">
    <location>
        <begin position="49"/>
        <end position="88"/>
    </location>
</feature>
<reference evidence="2 3" key="1">
    <citation type="submission" date="2020-08" db="EMBL/GenBank/DDBJ databases">
        <authorList>
            <person name="Hejnol A."/>
        </authorList>
    </citation>
    <scope>NUCLEOTIDE SEQUENCE [LARGE SCALE GENOMIC DNA]</scope>
</reference>
<proteinExistence type="predicted"/>
<keyword evidence="3" id="KW-1185">Reference proteome</keyword>
<feature type="compositionally biased region" description="Acidic residues" evidence="1">
    <location>
        <begin position="53"/>
        <end position="77"/>
    </location>
</feature>
<dbReference type="AlphaFoldDB" id="A0A7I8W2G3"/>
<protein>
    <submittedName>
        <fullName evidence="2">DgyrCDS11097</fullName>
    </submittedName>
</protein>
<dbReference type="Proteomes" id="UP000549394">
    <property type="component" value="Unassembled WGS sequence"/>
</dbReference>
<organism evidence="2 3">
    <name type="scientific">Dimorphilus gyrociliatus</name>
    <dbReference type="NCBI Taxonomy" id="2664684"/>
    <lineage>
        <taxon>Eukaryota</taxon>
        <taxon>Metazoa</taxon>
        <taxon>Spiralia</taxon>
        <taxon>Lophotrochozoa</taxon>
        <taxon>Annelida</taxon>
        <taxon>Polychaeta</taxon>
        <taxon>Polychaeta incertae sedis</taxon>
        <taxon>Dinophilidae</taxon>
        <taxon>Dimorphilus</taxon>
    </lineage>
</organism>
<evidence type="ECO:0000256" key="1">
    <source>
        <dbReference type="SAM" id="MobiDB-lite"/>
    </source>
</evidence>
<accession>A0A7I8W2G3</accession>
<name>A0A7I8W2G3_9ANNE</name>
<sequence length="104" mass="12037">MGICIPLSFGLNDPDIPIIIDDDDSPEKIAYNDEVNEIVRDWRTSLRLHKTDEENDEGLEVKDDEDFEVGSTEENDQDSNKGNTNSDYPYWKRGFDHLKDIVNF</sequence>